<keyword evidence="4" id="KW-0410">Iron transport</keyword>
<keyword evidence="5 12" id="KW-0812">Transmembrane</keyword>
<evidence type="ECO:0000256" key="8">
    <source>
        <dbReference type="ARBA" id="ARBA00023004"/>
    </source>
</evidence>
<organism evidence="15">
    <name type="scientific">bioreactor metagenome</name>
    <dbReference type="NCBI Taxonomy" id="1076179"/>
    <lineage>
        <taxon>unclassified sequences</taxon>
        <taxon>metagenomes</taxon>
        <taxon>ecological metagenomes</taxon>
    </lineage>
</organism>
<protein>
    <submittedName>
        <fullName evidence="15">Fe(2+) transporter FeoB</fullName>
    </submittedName>
</protein>
<keyword evidence="2" id="KW-0813">Transport</keyword>
<feature type="domain" description="Nucleoside transporter/FeoB GTPase Gate" evidence="14">
    <location>
        <begin position="116"/>
        <end position="210"/>
    </location>
</feature>
<feature type="domain" description="Nucleoside transporter/FeoB GTPase Gate" evidence="14">
    <location>
        <begin position="277"/>
        <end position="413"/>
    </location>
</feature>
<accession>A0A645A3R4</accession>
<keyword evidence="11 12" id="KW-0472">Membrane</keyword>
<dbReference type="InterPro" id="IPR050860">
    <property type="entry name" value="FeoB_GTPase"/>
</dbReference>
<evidence type="ECO:0000259" key="13">
    <source>
        <dbReference type="Pfam" id="PF07664"/>
    </source>
</evidence>
<evidence type="ECO:0000256" key="12">
    <source>
        <dbReference type="SAM" id="Phobius"/>
    </source>
</evidence>
<evidence type="ECO:0000313" key="15">
    <source>
        <dbReference type="EMBL" id="MPM46901.1"/>
    </source>
</evidence>
<evidence type="ECO:0000256" key="2">
    <source>
        <dbReference type="ARBA" id="ARBA00022448"/>
    </source>
</evidence>
<keyword evidence="8" id="KW-0408">Iron</keyword>
<feature type="transmembrane region" description="Helical" evidence="12">
    <location>
        <begin position="276"/>
        <end position="294"/>
    </location>
</feature>
<feature type="transmembrane region" description="Helical" evidence="12">
    <location>
        <begin position="386"/>
        <end position="406"/>
    </location>
</feature>
<feature type="transmembrane region" description="Helical" evidence="12">
    <location>
        <begin position="218"/>
        <end position="238"/>
    </location>
</feature>
<evidence type="ECO:0000256" key="4">
    <source>
        <dbReference type="ARBA" id="ARBA00022496"/>
    </source>
</evidence>
<proteinExistence type="predicted"/>
<keyword evidence="7 12" id="KW-1133">Transmembrane helix</keyword>
<comment type="subcellular location">
    <subcellularLocation>
        <location evidence="1">Cell membrane</location>
        <topology evidence="1">Multi-pass membrane protein</topology>
    </subcellularLocation>
</comment>
<dbReference type="PANTHER" id="PTHR43185:SF1">
    <property type="entry name" value="FE(2+) TRANSPORTER FEOB"/>
    <property type="match status" value="1"/>
</dbReference>
<evidence type="ECO:0000259" key="14">
    <source>
        <dbReference type="Pfam" id="PF07670"/>
    </source>
</evidence>
<dbReference type="GO" id="GO:0015093">
    <property type="term" value="F:ferrous iron transmembrane transporter activity"/>
    <property type="evidence" value="ECO:0007669"/>
    <property type="project" value="InterPro"/>
</dbReference>
<dbReference type="InterPro" id="IPR003373">
    <property type="entry name" value="Fe2_transport_prot-B"/>
</dbReference>
<evidence type="ECO:0000256" key="10">
    <source>
        <dbReference type="ARBA" id="ARBA00023134"/>
    </source>
</evidence>
<evidence type="ECO:0000256" key="1">
    <source>
        <dbReference type="ARBA" id="ARBA00004651"/>
    </source>
</evidence>
<comment type="caution">
    <text evidence="15">The sequence shown here is derived from an EMBL/GenBank/DDBJ whole genome shotgun (WGS) entry which is preliminary data.</text>
</comment>
<evidence type="ECO:0000256" key="5">
    <source>
        <dbReference type="ARBA" id="ARBA00022692"/>
    </source>
</evidence>
<dbReference type="PANTHER" id="PTHR43185">
    <property type="entry name" value="FERROUS IRON TRANSPORT PROTEIN B"/>
    <property type="match status" value="1"/>
</dbReference>
<keyword evidence="9" id="KW-0406">Ion transport</keyword>
<evidence type="ECO:0000256" key="9">
    <source>
        <dbReference type="ARBA" id="ARBA00023065"/>
    </source>
</evidence>
<dbReference type="NCBIfam" id="TIGR00437">
    <property type="entry name" value="feoB"/>
    <property type="match status" value="1"/>
</dbReference>
<dbReference type="InterPro" id="IPR011640">
    <property type="entry name" value="Fe2_transport_prot_B_C"/>
</dbReference>
<evidence type="ECO:0000256" key="6">
    <source>
        <dbReference type="ARBA" id="ARBA00022741"/>
    </source>
</evidence>
<name>A0A645A3R4_9ZZZZ</name>
<feature type="transmembrane region" description="Helical" evidence="12">
    <location>
        <begin position="152"/>
        <end position="174"/>
    </location>
</feature>
<dbReference type="EMBL" id="VSSQ01011468">
    <property type="protein sequence ID" value="MPM46901.1"/>
    <property type="molecule type" value="Genomic_DNA"/>
</dbReference>
<gene>
    <name evidence="15" type="primary">feoB_39</name>
    <name evidence="15" type="ORF">SDC9_93608</name>
</gene>
<feature type="transmembrane region" description="Helical" evidence="12">
    <location>
        <begin position="415"/>
        <end position="438"/>
    </location>
</feature>
<keyword evidence="10" id="KW-0342">GTP-binding</keyword>
<keyword evidence="6" id="KW-0547">Nucleotide-binding</keyword>
<reference evidence="15" key="1">
    <citation type="submission" date="2019-08" db="EMBL/GenBank/DDBJ databases">
        <authorList>
            <person name="Kucharzyk K."/>
            <person name="Murdoch R.W."/>
            <person name="Higgins S."/>
            <person name="Loffler F."/>
        </authorList>
    </citation>
    <scope>NUCLEOTIDE SEQUENCE</scope>
</reference>
<evidence type="ECO:0000256" key="11">
    <source>
        <dbReference type="ARBA" id="ARBA00023136"/>
    </source>
</evidence>
<dbReference type="InterPro" id="IPR011642">
    <property type="entry name" value="Gate_dom"/>
</dbReference>
<dbReference type="GO" id="GO:0005525">
    <property type="term" value="F:GTP binding"/>
    <property type="evidence" value="ECO:0007669"/>
    <property type="project" value="UniProtKB-KW"/>
</dbReference>
<dbReference type="AlphaFoldDB" id="A0A645A3R4"/>
<sequence length="443" mass="50913">MSHARHNKHRYRFDKASRKKECCSKEKRRNRYSKEFSEEQTKNADYYLTHPVWGLFSFIFIIWLIFYCTFSLGAYPQAGIEWLMDAGALYIKNSMTEGWFADFLSQGVIMGVGSVLAFLPNILILFFFLSLLQETEYISRAATIMDRYMHKIGLHGSSFIPLLMGFGCNVPAIMATRTIKRKSDRILTMLMIPYIPCSARIPTFLLFSGIFFPENQVLVLSLLYFGGIATGVFMALLFKRLYFNFGIMDFAIPLPRYRRPSFVYSMYNMWDAAWQYLKKIGTVVLLAVIIVWALDYFPLHNKNGTGKERVSYLENFGRIVQPALEPLGFDWKMSVSLVTGITAKEFIISTLGVVYKAEEAIPENGELNTSLMSRIKEEHVFNKANALSFMIFALLYMPCVATAYTIRKETGTWRWALLSIFSTIAVAWTAGFFTYRIALLVLL</sequence>
<feature type="domain" description="Ferrous iron transport protein B C-terminal" evidence="13">
    <location>
        <begin position="222"/>
        <end position="271"/>
    </location>
</feature>
<dbReference type="Pfam" id="PF07664">
    <property type="entry name" value="FeoB_C"/>
    <property type="match status" value="1"/>
</dbReference>
<feature type="transmembrane region" description="Helical" evidence="12">
    <location>
        <begin position="186"/>
        <end position="212"/>
    </location>
</feature>
<dbReference type="GO" id="GO:0005886">
    <property type="term" value="C:plasma membrane"/>
    <property type="evidence" value="ECO:0007669"/>
    <property type="project" value="UniProtKB-SubCell"/>
</dbReference>
<keyword evidence="3" id="KW-1003">Cell membrane</keyword>
<feature type="transmembrane region" description="Helical" evidence="12">
    <location>
        <begin position="52"/>
        <end position="75"/>
    </location>
</feature>
<evidence type="ECO:0000256" key="3">
    <source>
        <dbReference type="ARBA" id="ARBA00022475"/>
    </source>
</evidence>
<dbReference type="Pfam" id="PF07670">
    <property type="entry name" value="Gate"/>
    <property type="match status" value="2"/>
</dbReference>
<feature type="transmembrane region" description="Helical" evidence="12">
    <location>
        <begin position="108"/>
        <end position="132"/>
    </location>
</feature>
<evidence type="ECO:0000256" key="7">
    <source>
        <dbReference type="ARBA" id="ARBA00022989"/>
    </source>
</evidence>